<dbReference type="OrthoDB" id="10253113at2759"/>
<dbReference type="Gene3D" id="3.40.950.10">
    <property type="entry name" value="Fe-only Hydrogenase (Larger Subunit), Chain L, domain 3"/>
    <property type="match status" value="1"/>
</dbReference>
<dbReference type="SUPFAM" id="SSF53920">
    <property type="entry name" value="Fe-only hydrogenase"/>
    <property type="match status" value="1"/>
</dbReference>
<dbReference type="AlphaFoldDB" id="T2M5C7"/>
<dbReference type="EMBL" id="HAAD01001107">
    <property type="protein sequence ID" value="CDG67339.1"/>
    <property type="molecule type" value="mRNA"/>
</dbReference>
<dbReference type="InterPro" id="IPR009016">
    <property type="entry name" value="Fe_hydrogenase"/>
</dbReference>
<protein>
    <submittedName>
        <fullName evidence="3">Cytosolic Fe-S cluster assembly factor NARFL</fullName>
    </submittedName>
</protein>
<evidence type="ECO:0000259" key="2">
    <source>
        <dbReference type="Pfam" id="PF02906"/>
    </source>
</evidence>
<sequence length="462" mass="52255">MFKFSGALQLTDLNDFITPSQVCIKPVEIEKVKKKGDTTIKIEGDSYYQVDVNSGEQVRLKKANITLNDCLACSGCITSAESVLIAEQSCLQLEKVLADNLSLANKKIVVISMSPQSLVSIAVKFHVTVSDAYSKITTFFKDIGCDYIYDTNLARSISLLEMQKEFVEKFKNDKKIMLTSACPGWICYAEKTHGELLIPYISQTKSPQQIMGSIVKQLLGKKLNKTPNEIYHVTIMPCYDKKLEASRTDFYNDIYNTRDVDLVITSSEVENMLQTKNIDFCGLSLSLIDEDYSFVDEQYQLLSHRGGGSGGYLEHVFLHASHSLFNVIPDQIIYKPLRNKDFQEVILEIDGEVKLRFAFAYGFRNIQSIVQKIKQKKCNYDFVEIMACPLGCLNGGGQVRAETVDDAKSLIQLVTSTYDLLKPVNPLHDRKTKELYNQLSQSDLHTQYHAVKKMKTALNIQW</sequence>
<proteinExistence type="evidence at transcript level"/>
<reference evidence="3" key="1">
    <citation type="journal article" date="2013" name="Genome Biol. Evol.">
        <title>Punctuated emergences of genetic and phenotypic innovations in eumetazoan, bilaterian, euteleostome, and hominidae ancestors.</title>
        <authorList>
            <person name="Wenger Y."/>
            <person name="Galliot B."/>
        </authorList>
    </citation>
    <scope>NUCLEOTIDE SEQUENCE</scope>
    <source>
        <tissue evidence="3">Whole animals</tissue>
    </source>
</reference>
<dbReference type="PANTHER" id="PTHR11615">
    <property type="entry name" value="NITRATE, FORMATE, IRON DEHYDROGENASE"/>
    <property type="match status" value="1"/>
</dbReference>
<evidence type="ECO:0000256" key="1">
    <source>
        <dbReference type="ARBA" id="ARBA00006596"/>
    </source>
</evidence>
<organism evidence="3">
    <name type="scientific">Hydra vulgaris</name>
    <name type="common">Hydra</name>
    <name type="synonym">Hydra attenuata</name>
    <dbReference type="NCBI Taxonomy" id="6087"/>
    <lineage>
        <taxon>Eukaryota</taxon>
        <taxon>Metazoa</taxon>
        <taxon>Cnidaria</taxon>
        <taxon>Hydrozoa</taxon>
        <taxon>Hydroidolina</taxon>
        <taxon>Anthoathecata</taxon>
        <taxon>Aplanulata</taxon>
        <taxon>Hydridae</taxon>
        <taxon>Hydra</taxon>
    </lineage>
</organism>
<gene>
    <name evidence="3" type="primary">NARFL</name>
</gene>
<name>T2M5C7_HYDVU</name>
<feature type="domain" description="Iron hydrogenase large subunit C-terminal" evidence="2">
    <location>
        <begin position="107"/>
        <end position="396"/>
    </location>
</feature>
<dbReference type="Gene3D" id="3.40.50.1780">
    <property type="match status" value="1"/>
</dbReference>
<comment type="similarity">
    <text evidence="1">Belongs to the NARF family.</text>
</comment>
<accession>T2M5C7</accession>
<dbReference type="Pfam" id="PF02906">
    <property type="entry name" value="Fe_hyd_lg_C"/>
    <property type="match status" value="1"/>
</dbReference>
<dbReference type="OMA" id="GYLHHVL"/>
<dbReference type="InterPro" id="IPR004108">
    <property type="entry name" value="Fe_hydrogenase_lsu_C"/>
</dbReference>
<dbReference type="InterPro" id="IPR050340">
    <property type="entry name" value="Cytosolic_Fe-S_CAF"/>
</dbReference>
<dbReference type="KEGG" id="hmg:100206660"/>
<evidence type="ECO:0000313" key="3">
    <source>
        <dbReference type="EMBL" id="CDG67339.1"/>
    </source>
</evidence>